<proteinExistence type="predicted"/>
<sequence>MTDSLDSLIADIDALEDADDDAYPWYDAWSWTAEPEPWIRDYEPDTGLDLPLSVSPAPRLMPRDLLDVTLEVTLADGRMVSWSASEGWDGDTELIAAAQAVAGLHTGLTATAAVARGLVAVAVDGHIDPLVWMAAGL</sequence>
<gene>
    <name evidence="1" type="ORF">MMAGJ_29500</name>
</gene>
<keyword evidence="2" id="KW-1185">Reference proteome</keyword>
<protein>
    <submittedName>
        <fullName evidence="1">Uncharacterized protein</fullName>
    </submittedName>
</protein>
<dbReference type="EMBL" id="AP022567">
    <property type="protein sequence ID" value="BBX33668.1"/>
    <property type="molecule type" value="Genomic_DNA"/>
</dbReference>
<dbReference type="RefSeq" id="WP_036431439.1">
    <property type="nucleotide sequence ID" value="NZ_AP022567.1"/>
</dbReference>
<evidence type="ECO:0000313" key="1">
    <source>
        <dbReference type="EMBL" id="BBX33668.1"/>
    </source>
</evidence>
<organism evidence="1 2">
    <name type="scientific">Mycolicibacterium mageritense</name>
    <name type="common">Mycobacterium mageritense</name>
    <dbReference type="NCBI Taxonomy" id="53462"/>
    <lineage>
        <taxon>Bacteria</taxon>
        <taxon>Bacillati</taxon>
        <taxon>Actinomycetota</taxon>
        <taxon>Actinomycetes</taxon>
        <taxon>Mycobacteriales</taxon>
        <taxon>Mycobacteriaceae</taxon>
        <taxon>Mycolicibacterium</taxon>
    </lineage>
</organism>
<name>A0ABN5Y7R1_MYCME</name>
<reference evidence="1 2" key="1">
    <citation type="journal article" date="2019" name="Emerg. Microbes Infect.">
        <title>Comprehensive subspecies identification of 175 nontuberculous mycobacteria species based on 7547 genomic profiles.</title>
        <authorList>
            <person name="Matsumoto Y."/>
            <person name="Kinjo T."/>
            <person name="Motooka D."/>
            <person name="Nabeya D."/>
            <person name="Jung N."/>
            <person name="Uechi K."/>
            <person name="Horii T."/>
            <person name="Iida T."/>
            <person name="Fujita J."/>
            <person name="Nakamura S."/>
        </authorList>
    </citation>
    <scope>NUCLEOTIDE SEQUENCE [LARGE SCALE GENOMIC DNA]</scope>
    <source>
        <strain evidence="1 2">JCM 12375</strain>
    </source>
</reference>
<dbReference type="Proteomes" id="UP000465622">
    <property type="component" value="Chromosome"/>
</dbReference>
<accession>A0ABN5Y7R1</accession>
<evidence type="ECO:0000313" key="2">
    <source>
        <dbReference type="Proteomes" id="UP000465622"/>
    </source>
</evidence>